<organism evidence="1 2">
    <name type="scientific">Artemisia annua</name>
    <name type="common">Sweet wormwood</name>
    <dbReference type="NCBI Taxonomy" id="35608"/>
    <lineage>
        <taxon>Eukaryota</taxon>
        <taxon>Viridiplantae</taxon>
        <taxon>Streptophyta</taxon>
        <taxon>Embryophyta</taxon>
        <taxon>Tracheophyta</taxon>
        <taxon>Spermatophyta</taxon>
        <taxon>Magnoliopsida</taxon>
        <taxon>eudicotyledons</taxon>
        <taxon>Gunneridae</taxon>
        <taxon>Pentapetalae</taxon>
        <taxon>asterids</taxon>
        <taxon>campanulids</taxon>
        <taxon>Asterales</taxon>
        <taxon>Asteraceae</taxon>
        <taxon>Asteroideae</taxon>
        <taxon>Anthemideae</taxon>
        <taxon>Artemisiinae</taxon>
        <taxon>Artemisia</taxon>
    </lineage>
</organism>
<reference evidence="1 2" key="1">
    <citation type="journal article" date="2018" name="Mol. Plant">
        <title>The genome of Artemisia annua provides insight into the evolution of Asteraceae family and artemisinin biosynthesis.</title>
        <authorList>
            <person name="Shen Q."/>
            <person name="Zhang L."/>
            <person name="Liao Z."/>
            <person name="Wang S."/>
            <person name="Yan T."/>
            <person name="Shi P."/>
            <person name="Liu M."/>
            <person name="Fu X."/>
            <person name="Pan Q."/>
            <person name="Wang Y."/>
            <person name="Lv Z."/>
            <person name="Lu X."/>
            <person name="Zhang F."/>
            <person name="Jiang W."/>
            <person name="Ma Y."/>
            <person name="Chen M."/>
            <person name="Hao X."/>
            <person name="Li L."/>
            <person name="Tang Y."/>
            <person name="Lv G."/>
            <person name="Zhou Y."/>
            <person name="Sun X."/>
            <person name="Brodelius P.E."/>
            <person name="Rose J.K.C."/>
            <person name="Tang K."/>
        </authorList>
    </citation>
    <scope>NUCLEOTIDE SEQUENCE [LARGE SCALE GENOMIC DNA]</scope>
    <source>
        <strain evidence="2">cv. Huhao1</strain>
        <tissue evidence="1">Leaf</tissue>
    </source>
</reference>
<gene>
    <name evidence="1" type="ORF">CTI12_AA506020</name>
</gene>
<proteinExistence type="predicted"/>
<dbReference type="AlphaFoldDB" id="A0A2U1LCG4"/>
<dbReference type="STRING" id="35608.A0A2U1LCG4"/>
<protein>
    <submittedName>
        <fullName evidence="1">Concanavalin A-like lectin/glucanase, subgroup</fullName>
    </submittedName>
</protein>
<dbReference type="EMBL" id="PKPP01010152">
    <property type="protein sequence ID" value="PWA46695.1"/>
    <property type="molecule type" value="Genomic_DNA"/>
</dbReference>
<keyword evidence="1" id="KW-0430">Lectin</keyword>
<comment type="caution">
    <text evidence="1">The sequence shown here is derived from an EMBL/GenBank/DDBJ whole genome shotgun (WGS) entry which is preliminary data.</text>
</comment>
<dbReference type="GO" id="GO:0030246">
    <property type="term" value="F:carbohydrate binding"/>
    <property type="evidence" value="ECO:0007669"/>
    <property type="project" value="UniProtKB-KW"/>
</dbReference>
<evidence type="ECO:0000313" key="1">
    <source>
        <dbReference type="EMBL" id="PWA46695.1"/>
    </source>
</evidence>
<evidence type="ECO:0000313" key="2">
    <source>
        <dbReference type="Proteomes" id="UP000245207"/>
    </source>
</evidence>
<dbReference type="Proteomes" id="UP000245207">
    <property type="component" value="Unassembled WGS sequence"/>
</dbReference>
<keyword evidence="2" id="KW-1185">Reference proteome</keyword>
<sequence length="410" mass="46023">MTMAIRIVGGFRPSGDKNGWVRRVELTKNKRYFQNAFAEAEDPSFTFDRKSVTDHQASVSHFHSEQLLMRVGKEQGSGKVSKEAVKGRTFGNNSLLDPNFVVTGMPATPSTCRNDTHSSESVTEVYFLISLFSHIHSFLSSELLISQQPVYGTKQSLMKEDKLKQKDKQRKMLNLSLASASVVAVKLLTKSFYSRISSGVSWTCGTGLFDQLVYVLAACICTNYFPLSNFRLMDKMQIQGEIPSDMFHPQLEKLVLSNSDLNGTLDIGNVYSSDLIIDLSYNSIANFAQESGYKMSLNLVNNPVCEGTRAPGRYCAAGNPKIPNSVPEISETDGRTLTQKATMTERSYIRLLEFDITDSRNTIYSFFFDAFYHVVSHRDLDHAKVAHLRSFIHRPLTSMCSSSRIATTWR</sequence>
<name>A0A2U1LCG4_ARTAN</name>
<accession>A0A2U1LCG4</accession>